<sequence>MGGKSRHIVIYNYNDFHFSKKGGASPPHIYKLFIFQLVFSS</sequence>
<dbReference type="PATRIC" id="fig|1396.433.peg.2255"/>
<accession>A0A0G8CIC3</accession>
<dbReference type="Proteomes" id="UP000035350">
    <property type="component" value="Unassembled WGS sequence"/>
</dbReference>
<reference evidence="1 2" key="1">
    <citation type="journal article" date="2015" name="Genome Announc.">
        <title>Next-Generation Whole-Genome Sequencing of Eight Strains of Bacillus cereus, Isolated from Food.</title>
        <authorList>
            <person name="Krawczyk A.O."/>
            <person name="de Jong A."/>
            <person name="Eijlander R.T."/>
            <person name="Berendsen E.M."/>
            <person name="Holsappel S."/>
            <person name="Wells-Bennik M.H."/>
            <person name="Kuipers O.P."/>
        </authorList>
    </citation>
    <scope>NUCLEOTIDE SEQUENCE [LARGE SCALE GENOMIC DNA]</scope>
    <source>
        <strain evidence="1 2">B4147</strain>
    </source>
</reference>
<protein>
    <submittedName>
        <fullName evidence="1">Uncharacterized protein</fullName>
    </submittedName>
</protein>
<dbReference type="AlphaFoldDB" id="A0A0G8CIC3"/>
<organism evidence="1 2">
    <name type="scientific">Bacillus wiedmannii</name>
    <dbReference type="NCBI Taxonomy" id="1890302"/>
    <lineage>
        <taxon>Bacteria</taxon>
        <taxon>Bacillati</taxon>
        <taxon>Bacillota</taxon>
        <taxon>Bacilli</taxon>
        <taxon>Bacillales</taxon>
        <taxon>Bacillaceae</taxon>
        <taxon>Bacillus</taxon>
        <taxon>Bacillus cereus group</taxon>
    </lineage>
</organism>
<proteinExistence type="predicted"/>
<dbReference type="EMBL" id="LCYN01000004">
    <property type="protein sequence ID" value="KKZ98791.1"/>
    <property type="molecule type" value="Genomic_DNA"/>
</dbReference>
<gene>
    <name evidence="1" type="ORF">B4147_3374</name>
</gene>
<reference evidence="2" key="2">
    <citation type="submission" date="2015-04" db="EMBL/GenBank/DDBJ databases">
        <title>Draft Genome Sequences of Eight Spore-Forming Food Isolates of Bacillus cereus Genome sequencing.</title>
        <authorList>
            <person name="Krawcyk A.O."/>
            <person name="de Jong A."/>
            <person name="Eijlander R.T."/>
            <person name="Berendsen E.M."/>
            <person name="Holsappel S."/>
            <person name="Wells-Bennik M."/>
            <person name="Kuipers O.P."/>
        </authorList>
    </citation>
    <scope>NUCLEOTIDE SEQUENCE [LARGE SCALE GENOMIC DNA]</scope>
    <source>
        <strain evidence="2">B4147</strain>
    </source>
</reference>
<comment type="caution">
    <text evidence="1">The sequence shown here is derived from an EMBL/GenBank/DDBJ whole genome shotgun (WGS) entry which is preliminary data.</text>
</comment>
<evidence type="ECO:0000313" key="2">
    <source>
        <dbReference type="Proteomes" id="UP000035350"/>
    </source>
</evidence>
<evidence type="ECO:0000313" key="1">
    <source>
        <dbReference type="EMBL" id="KKZ98791.1"/>
    </source>
</evidence>
<name>A0A0G8CIC3_9BACI</name>